<evidence type="ECO:0008006" key="3">
    <source>
        <dbReference type="Google" id="ProtNLM"/>
    </source>
</evidence>
<name>A0ABP3I169_9ACTN</name>
<accession>A0ABP3I169</accession>
<comment type="caution">
    <text evidence="1">The sequence shown here is derived from an EMBL/GenBank/DDBJ whole genome shotgun (WGS) entry which is preliminary data.</text>
</comment>
<evidence type="ECO:0000313" key="1">
    <source>
        <dbReference type="EMBL" id="GAA0386670.1"/>
    </source>
</evidence>
<evidence type="ECO:0000313" key="2">
    <source>
        <dbReference type="Proteomes" id="UP001500879"/>
    </source>
</evidence>
<dbReference type="EMBL" id="BAAABX010000005">
    <property type="protein sequence ID" value="GAA0386670.1"/>
    <property type="molecule type" value="Genomic_DNA"/>
</dbReference>
<organism evidence="1 2">
    <name type="scientific">Streptomyces luteireticuli</name>
    <dbReference type="NCBI Taxonomy" id="173858"/>
    <lineage>
        <taxon>Bacteria</taxon>
        <taxon>Bacillati</taxon>
        <taxon>Actinomycetota</taxon>
        <taxon>Actinomycetes</taxon>
        <taxon>Kitasatosporales</taxon>
        <taxon>Streptomycetaceae</taxon>
        <taxon>Streptomyces</taxon>
    </lineage>
</organism>
<dbReference type="RefSeq" id="WP_344019127.1">
    <property type="nucleotide sequence ID" value="NZ_BAAABX010000005.1"/>
</dbReference>
<keyword evidence="2" id="KW-1185">Reference proteome</keyword>
<gene>
    <name evidence="1" type="ORF">GCM10010357_04320</name>
</gene>
<sequence>MAVNLSAILLLGIAAVFIVRSRAGGIGPAIVLFLLGFFTAGTGADGPIRNLCTALVQALANLRP</sequence>
<reference evidence="2" key="1">
    <citation type="journal article" date="2019" name="Int. J. Syst. Evol. Microbiol.">
        <title>The Global Catalogue of Microorganisms (GCM) 10K type strain sequencing project: providing services to taxonomists for standard genome sequencing and annotation.</title>
        <authorList>
            <consortium name="The Broad Institute Genomics Platform"/>
            <consortium name="The Broad Institute Genome Sequencing Center for Infectious Disease"/>
            <person name="Wu L."/>
            <person name="Ma J."/>
        </authorList>
    </citation>
    <scope>NUCLEOTIDE SEQUENCE [LARGE SCALE GENOMIC DNA]</scope>
    <source>
        <strain evidence="2">JCM 4788</strain>
    </source>
</reference>
<dbReference type="Proteomes" id="UP001500879">
    <property type="component" value="Unassembled WGS sequence"/>
</dbReference>
<protein>
    <recommendedName>
        <fullName evidence="3">DUF2304 family protein</fullName>
    </recommendedName>
</protein>
<proteinExistence type="predicted"/>